<sequence length="53" mass="6173">MLFSPRCLVGHVPFLVHSIVGKLLLAKLYPSIQIRTLSFMLVVEREEMKWQNC</sequence>
<dbReference type="Gramene" id="KVH92430">
    <property type="protein sequence ID" value="KVH92430"/>
    <property type="gene ID" value="Ccrd_005530"/>
</dbReference>
<comment type="caution">
    <text evidence="1">The sequence shown here is derived from an EMBL/GenBank/DDBJ whole genome shotgun (WGS) entry which is preliminary data.</text>
</comment>
<evidence type="ECO:0000313" key="2">
    <source>
        <dbReference type="Proteomes" id="UP000243975"/>
    </source>
</evidence>
<gene>
    <name evidence="1" type="ORF">Ccrd_005530</name>
</gene>
<organism evidence="1 2">
    <name type="scientific">Cynara cardunculus var. scolymus</name>
    <name type="common">Globe artichoke</name>
    <name type="synonym">Cynara scolymus</name>
    <dbReference type="NCBI Taxonomy" id="59895"/>
    <lineage>
        <taxon>Eukaryota</taxon>
        <taxon>Viridiplantae</taxon>
        <taxon>Streptophyta</taxon>
        <taxon>Embryophyta</taxon>
        <taxon>Tracheophyta</taxon>
        <taxon>Spermatophyta</taxon>
        <taxon>Magnoliopsida</taxon>
        <taxon>eudicotyledons</taxon>
        <taxon>Gunneridae</taxon>
        <taxon>Pentapetalae</taxon>
        <taxon>asterids</taxon>
        <taxon>campanulids</taxon>
        <taxon>Asterales</taxon>
        <taxon>Asteraceae</taxon>
        <taxon>Carduoideae</taxon>
        <taxon>Cardueae</taxon>
        <taxon>Carduinae</taxon>
        <taxon>Cynara</taxon>
    </lineage>
</organism>
<dbReference type="Proteomes" id="UP000243975">
    <property type="component" value="Unassembled WGS sequence"/>
</dbReference>
<accession>A0A103XKK1</accession>
<dbReference type="EMBL" id="LEKV01004818">
    <property type="protein sequence ID" value="KVH92430.1"/>
    <property type="molecule type" value="Genomic_DNA"/>
</dbReference>
<proteinExistence type="predicted"/>
<dbReference type="AlphaFoldDB" id="A0A103XKK1"/>
<keyword evidence="2" id="KW-1185">Reference proteome</keyword>
<evidence type="ECO:0000313" key="1">
    <source>
        <dbReference type="EMBL" id="KVH92430.1"/>
    </source>
</evidence>
<name>A0A103XKK1_CYNCS</name>
<reference evidence="1 2" key="1">
    <citation type="journal article" date="2016" name="Sci. Rep.">
        <title>The genome sequence of the outbreeding globe artichoke constructed de novo incorporating a phase-aware low-pass sequencing strategy of F1 progeny.</title>
        <authorList>
            <person name="Scaglione D."/>
            <person name="Reyes-Chin-Wo S."/>
            <person name="Acquadro A."/>
            <person name="Froenicke L."/>
            <person name="Portis E."/>
            <person name="Beitel C."/>
            <person name="Tirone M."/>
            <person name="Mauro R."/>
            <person name="Lo Monaco A."/>
            <person name="Mauromicale G."/>
            <person name="Faccioli P."/>
            <person name="Cattivelli L."/>
            <person name="Rieseberg L."/>
            <person name="Michelmore R."/>
            <person name="Lanteri S."/>
        </authorList>
    </citation>
    <scope>NUCLEOTIDE SEQUENCE [LARGE SCALE GENOMIC DNA]</scope>
    <source>
        <strain evidence="1">2C</strain>
    </source>
</reference>
<protein>
    <submittedName>
        <fullName evidence="1">Uncharacterized protein</fullName>
    </submittedName>
</protein>